<proteinExistence type="predicted"/>
<dbReference type="GO" id="GO:0016791">
    <property type="term" value="F:phosphatase activity"/>
    <property type="evidence" value="ECO:0007669"/>
    <property type="project" value="TreeGrafter"/>
</dbReference>
<dbReference type="PANTHER" id="PTHR48100">
    <property type="entry name" value="BROAD-SPECIFICITY PHOSPHATASE YOR283W-RELATED"/>
    <property type="match status" value="1"/>
</dbReference>
<dbReference type="AlphaFoldDB" id="A0A918XXM3"/>
<dbReference type="PANTHER" id="PTHR48100:SF1">
    <property type="entry name" value="HISTIDINE PHOSPHATASE FAMILY PROTEIN-RELATED"/>
    <property type="match status" value="1"/>
</dbReference>
<name>A0A918XXM3_9PROT</name>
<dbReference type="Pfam" id="PF00300">
    <property type="entry name" value="His_Phos_1"/>
    <property type="match status" value="1"/>
</dbReference>
<dbReference type="Proteomes" id="UP000630353">
    <property type="component" value="Unassembled WGS sequence"/>
</dbReference>
<reference evidence="1" key="2">
    <citation type="submission" date="2020-09" db="EMBL/GenBank/DDBJ databases">
        <authorList>
            <person name="Sun Q."/>
            <person name="Kim S."/>
        </authorList>
    </citation>
    <scope>NUCLEOTIDE SEQUENCE</scope>
    <source>
        <strain evidence="1">KCTC 42651</strain>
    </source>
</reference>
<dbReference type="Gene3D" id="3.40.50.1240">
    <property type="entry name" value="Phosphoglycerate mutase-like"/>
    <property type="match status" value="1"/>
</dbReference>
<dbReference type="InterPro" id="IPR029033">
    <property type="entry name" value="His_PPase_superfam"/>
</dbReference>
<evidence type="ECO:0000313" key="2">
    <source>
        <dbReference type="Proteomes" id="UP000630353"/>
    </source>
</evidence>
<dbReference type="CDD" id="cd07067">
    <property type="entry name" value="HP_PGM_like"/>
    <property type="match status" value="1"/>
</dbReference>
<evidence type="ECO:0000313" key="1">
    <source>
        <dbReference type="EMBL" id="GHD64137.1"/>
    </source>
</evidence>
<dbReference type="SUPFAM" id="SSF53254">
    <property type="entry name" value="Phosphoglycerate mutase-like"/>
    <property type="match status" value="1"/>
</dbReference>
<sequence length="207" mass="22483">MTPTRWWLVRHAPVINPAKVIYGQHDIDCDVDDPVVFGAVAEALPAGALWLQSPLGRTRKTAAAIRAAGCSGEEPIDEPRLMEQHFGDWQGQVRAEILARQPEAYRRFWLAPAEQRAPNGESFVDVVARVRAALDDWSARAEGRDVVAVMHGGPIRAALSIALDLSPARALSFHTETVSVTRIDRYADGAWGVGFVNATPGRPTTAG</sequence>
<dbReference type="SMART" id="SM00855">
    <property type="entry name" value="PGAM"/>
    <property type="match status" value="1"/>
</dbReference>
<accession>A0A918XXM3</accession>
<protein>
    <recommendedName>
        <fullName evidence="3">Broad specificity phosphatase PhoE</fullName>
    </recommendedName>
</protein>
<dbReference type="RefSeq" id="WP_189995925.1">
    <property type="nucleotide sequence ID" value="NZ_BMZS01000019.1"/>
</dbReference>
<keyword evidence="2" id="KW-1185">Reference proteome</keyword>
<comment type="caution">
    <text evidence="1">The sequence shown here is derived from an EMBL/GenBank/DDBJ whole genome shotgun (WGS) entry which is preliminary data.</text>
</comment>
<gene>
    <name evidence="1" type="ORF">GCM10017083_55450</name>
</gene>
<dbReference type="InterPro" id="IPR050275">
    <property type="entry name" value="PGM_Phosphatase"/>
</dbReference>
<dbReference type="InterPro" id="IPR013078">
    <property type="entry name" value="His_Pase_superF_clade-1"/>
</dbReference>
<dbReference type="GO" id="GO:0005737">
    <property type="term" value="C:cytoplasm"/>
    <property type="evidence" value="ECO:0007669"/>
    <property type="project" value="TreeGrafter"/>
</dbReference>
<evidence type="ECO:0008006" key="3">
    <source>
        <dbReference type="Google" id="ProtNLM"/>
    </source>
</evidence>
<reference evidence="1" key="1">
    <citation type="journal article" date="2014" name="Int. J. Syst. Evol. Microbiol.">
        <title>Complete genome sequence of Corynebacterium casei LMG S-19264T (=DSM 44701T), isolated from a smear-ripened cheese.</title>
        <authorList>
            <consortium name="US DOE Joint Genome Institute (JGI-PGF)"/>
            <person name="Walter F."/>
            <person name="Albersmeier A."/>
            <person name="Kalinowski J."/>
            <person name="Ruckert C."/>
        </authorList>
    </citation>
    <scope>NUCLEOTIDE SEQUENCE</scope>
    <source>
        <strain evidence="1">KCTC 42651</strain>
    </source>
</reference>
<organism evidence="1 2">
    <name type="scientific">Thalassobaculum fulvum</name>
    <dbReference type="NCBI Taxonomy" id="1633335"/>
    <lineage>
        <taxon>Bacteria</taxon>
        <taxon>Pseudomonadati</taxon>
        <taxon>Pseudomonadota</taxon>
        <taxon>Alphaproteobacteria</taxon>
        <taxon>Rhodospirillales</taxon>
        <taxon>Thalassobaculaceae</taxon>
        <taxon>Thalassobaculum</taxon>
    </lineage>
</organism>
<dbReference type="EMBL" id="BMZS01000019">
    <property type="protein sequence ID" value="GHD64137.1"/>
    <property type="molecule type" value="Genomic_DNA"/>
</dbReference>